<keyword evidence="2" id="KW-0812">Transmembrane</keyword>
<comment type="caution">
    <text evidence="3">The sequence shown here is derived from an EMBL/GenBank/DDBJ whole genome shotgun (WGS) entry which is preliminary data.</text>
</comment>
<feature type="region of interest" description="Disordered" evidence="1">
    <location>
        <begin position="1"/>
        <end position="54"/>
    </location>
</feature>
<keyword evidence="4" id="KW-1185">Reference proteome</keyword>
<reference evidence="3 4" key="1">
    <citation type="submission" date="2016-10" db="EMBL/GenBank/DDBJ databases">
        <title>Genome sequence of Streptomyces sp. MUSC 93.</title>
        <authorList>
            <person name="Lee L.-H."/>
            <person name="Ser H.-L."/>
            <person name="Law J.W.-F."/>
        </authorList>
    </citation>
    <scope>NUCLEOTIDE SEQUENCE [LARGE SCALE GENOMIC DNA]</scope>
    <source>
        <strain evidence="3 4">MUSC 93</strain>
    </source>
</reference>
<dbReference type="EMBL" id="MLYP01000039">
    <property type="protein sequence ID" value="OIJ91895.1"/>
    <property type="molecule type" value="Genomic_DNA"/>
</dbReference>
<proteinExistence type="predicted"/>
<feature type="transmembrane region" description="Helical" evidence="2">
    <location>
        <begin position="58"/>
        <end position="79"/>
    </location>
</feature>
<name>A0A1S2PET0_9ACTN</name>
<dbReference type="Proteomes" id="UP000179935">
    <property type="component" value="Unassembled WGS sequence"/>
</dbReference>
<sequence length="84" mass="8623">MTPEDRDTTAPGLGTDDPRPNADASAGAFDPVEDSPTPPKGSATPHRQNTASKPTLEILPLGSGLILVGLGLGLILLGLRLRRG</sequence>
<organism evidence="3 4">
    <name type="scientific">Streptomyces colonosanans</name>
    <dbReference type="NCBI Taxonomy" id="1428652"/>
    <lineage>
        <taxon>Bacteria</taxon>
        <taxon>Bacillati</taxon>
        <taxon>Actinomycetota</taxon>
        <taxon>Actinomycetes</taxon>
        <taxon>Kitasatosporales</taxon>
        <taxon>Streptomycetaceae</taxon>
        <taxon>Streptomyces</taxon>
    </lineage>
</organism>
<keyword evidence="2" id="KW-1133">Transmembrane helix</keyword>
<evidence type="ECO:0000256" key="2">
    <source>
        <dbReference type="SAM" id="Phobius"/>
    </source>
</evidence>
<gene>
    <name evidence="3" type="ORF">BIV24_14040</name>
</gene>
<accession>A0A1S2PET0</accession>
<dbReference type="AlphaFoldDB" id="A0A1S2PET0"/>
<evidence type="ECO:0000313" key="3">
    <source>
        <dbReference type="EMBL" id="OIJ91895.1"/>
    </source>
</evidence>
<evidence type="ECO:0000313" key="4">
    <source>
        <dbReference type="Proteomes" id="UP000179935"/>
    </source>
</evidence>
<keyword evidence="2" id="KW-0472">Membrane</keyword>
<evidence type="ECO:0000256" key="1">
    <source>
        <dbReference type="SAM" id="MobiDB-lite"/>
    </source>
</evidence>
<protein>
    <submittedName>
        <fullName evidence="3">Uncharacterized protein</fullName>
    </submittedName>
</protein>